<dbReference type="EMBL" id="FR687360">
    <property type="protein sequence ID" value="CBW76788.1"/>
    <property type="molecule type" value="Genomic_DNA"/>
</dbReference>
<dbReference type="AlphaFoldDB" id="E5AUL5"/>
<name>E5AUL5_MYCRK</name>
<keyword evidence="1" id="KW-0614">Plasmid</keyword>
<reference evidence="1 2" key="1">
    <citation type="journal article" date="2011" name="J. Bacteriol.">
        <title>Complete genome sequence of Burkholderia rhizoxinica, an endosymbiont of Rhizopus microsporus.</title>
        <authorList>
            <person name="Lackner G."/>
            <person name="Moebius N."/>
            <person name="Partida-Martinez L."/>
            <person name="Hertweck C."/>
        </authorList>
    </citation>
    <scope>NUCLEOTIDE SEQUENCE [LARGE SCALE GENOMIC DNA]</scope>
    <source>
        <strain evidence="2">DSM 19002 / CIP 109453 / HKI 454</strain>
        <plasmid evidence="1 2">pBRH01</plasmid>
    </source>
</reference>
<dbReference type="Proteomes" id="UP000007437">
    <property type="component" value="Plasmid pBRH01"/>
</dbReference>
<protein>
    <submittedName>
        <fullName evidence="1">Uncharacterized protein</fullName>
    </submittedName>
</protein>
<evidence type="ECO:0000313" key="2">
    <source>
        <dbReference type="Proteomes" id="UP000007437"/>
    </source>
</evidence>
<geneLocation type="plasmid" evidence="1 2">
    <name>pBRH01</name>
</geneLocation>
<gene>
    <name evidence="1" type="ordered locus">RBRH_03035</name>
</gene>
<dbReference type="HOGENOM" id="CLU_2895431_0_0_4"/>
<evidence type="ECO:0000313" key="1">
    <source>
        <dbReference type="EMBL" id="CBW76788.1"/>
    </source>
</evidence>
<organism evidence="1 2">
    <name type="scientific">Mycetohabitans rhizoxinica (strain DSM 19002 / CIP 109453 / HKI 454)</name>
    <name type="common">Paraburkholderia rhizoxinica</name>
    <dbReference type="NCBI Taxonomy" id="882378"/>
    <lineage>
        <taxon>Bacteria</taxon>
        <taxon>Pseudomonadati</taxon>
        <taxon>Pseudomonadota</taxon>
        <taxon>Betaproteobacteria</taxon>
        <taxon>Burkholderiales</taxon>
        <taxon>Burkholderiaceae</taxon>
        <taxon>Mycetohabitans</taxon>
    </lineage>
</organism>
<dbReference type="KEGG" id="brh:RBRH_03035"/>
<accession>E5AUL5</accession>
<sequence>MFFLLVATVMVRASKLTGLATRGAQTARNFILRFRCHVCRQLADRRDEDMTVTHGGCNDRHL</sequence>
<proteinExistence type="predicted"/>